<dbReference type="InterPro" id="IPR050727">
    <property type="entry name" value="GH43_arabinanases"/>
</dbReference>
<dbReference type="InterPro" id="IPR006710">
    <property type="entry name" value="Glyco_hydro_43"/>
</dbReference>
<evidence type="ECO:0000313" key="9">
    <source>
        <dbReference type="Proteomes" id="UP000215896"/>
    </source>
</evidence>
<evidence type="ECO:0000256" key="7">
    <source>
        <dbReference type="SAM" id="SignalP"/>
    </source>
</evidence>
<sequence length="349" mass="36591">MSKRRVISGTVVAALTAGLALVGFSTSGAEAASASSVTPLADPDTLVAENGRYVTYGTSLGKQSGRCNTTAKVVPYLVHGSGENPGMGECVSGDAMPGGPGAWAQGAVWAPGVARHGDRYFMYYTASRKGSGQKCIGRAVSKSATGPFTDGKEWACPPAGRWAIDANPFVSGGKLYVAYRDDAVASGAETGLSVVRVGASGFADWSTRRTLLLSTDIRWDTTGTSGGTHVIENPSMFRTGNGEWYVTYSGNNWDSPRYATGIARCGTNPLPSKRCSPIGQGVTRPYFGFRGAGDINPLKGLPANHRGPGGMDVFQTPSGDNRVVWHWWNGQRYVKTGDLKAAGSGFVVD</sequence>
<feature type="site" description="Important for catalytic activity, responsible for pKa modulation of the active site Glu and correct orientation of both the proton donor and substrate" evidence="5">
    <location>
        <position position="165"/>
    </location>
</feature>
<evidence type="ECO:0008006" key="10">
    <source>
        <dbReference type="Google" id="ProtNLM"/>
    </source>
</evidence>
<dbReference type="SUPFAM" id="SSF75005">
    <property type="entry name" value="Arabinanase/levansucrase/invertase"/>
    <property type="match status" value="1"/>
</dbReference>
<evidence type="ECO:0000256" key="5">
    <source>
        <dbReference type="PIRSR" id="PIRSR606710-2"/>
    </source>
</evidence>
<accession>A0A255G794</accession>
<organism evidence="8 9">
    <name type="scientific">Enemella evansiae</name>
    <dbReference type="NCBI Taxonomy" id="2016499"/>
    <lineage>
        <taxon>Bacteria</taxon>
        <taxon>Bacillati</taxon>
        <taxon>Actinomycetota</taxon>
        <taxon>Actinomycetes</taxon>
        <taxon>Propionibacteriales</taxon>
        <taxon>Propionibacteriaceae</taxon>
        <taxon>Enemella</taxon>
    </lineage>
</organism>
<reference evidence="8 9" key="1">
    <citation type="submission" date="2017-07" db="EMBL/GenBank/DDBJ databases">
        <title>Draft whole genome sequences of clinical Proprionibacteriaceae strains.</title>
        <authorList>
            <person name="Bernier A.-M."/>
            <person name="Bernard K."/>
            <person name="Domingo M.-C."/>
        </authorList>
    </citation>
    <scope>NUCLEOTIDE SEQUENCE [LARGE SCALE GENOMIC DNA]</scope>
    <source>
        <strain evidence="8 9">NML 030167</strain>
    </source>
</reference>
<keyword evidence="7" id="KW-0732">Signal</keyword>
<keyword evidence="9" id="KW-1185">Reference proteome</keyword>
<dbReference type="Proteomes" id="UP000215896">
    <property type="component" value="Unassembled WGS sequence"/>
</dbReference>
<keyword evidence="4 6" id="KW-0326">Glycosidase</keyword>
<evidence type="ECO:0000256" key="3">
    <source>
        <dbReference type="ARBA" id="ARBA00022801"/>
    </source>
</evidence>
<protein>
    <recommendedName>
        <fullName evidence="10">Glycosyl hydrolase family 43</fullName>
    </recommendedName>
</protein>
<evidence type="ECO:0000313" key="8">
    <source>
        <dbReference type="EMBL" id="OYO11788.1"/>
    </source>
</evidence>
<keyword evidence="3 6" id="KW-0378">Hydrolase</keyword>
<dbReference type="Gene3D" id="2.115.10.20">
    <property type="entry name" value="Glycosyl hydrolase domain, family 43"/>
    <property type="match status" value="1"/>
</dbReference>
<comment type="caution">
    <text evidence="8">The sequence shown here is derived from an EMBL/GenBank/DDBJ whole genome shotgun (WGS) entry which is preliminary data.</text>
</comment>
<dbReference type="EMBL" id="NMVO01000015">
    <property type="protein sequence ID" value="OYO11788.1"/>
    <property type="molecule type" value="Genomic_DNA"/>
</dbReference>
<comment type="similarity">
    <text evidence="2 6">Belongs to the glycosyl hydrolase 43 family.</text>
</comment>
<feature type="chain" id="PRO_5038807494" description="Glycosyl hydrolase family 43" evidence="7">
    <location>
        <begin position="32"/>
        <end position="349"/>
    </location>
</feature>
<dbReference type="Pfam" id="PF04616">
    <property type="entry name" value="Glyco_hydro_43"/>
    <property type="match status" value="1"/>
</dbReference>
<dbReference type="GO" id="GO:0005975">
    <property type="term" value="P:carbohydrate metabolic process"/>
    <property type="evidence" value="ECO:0007669"/>
    <property type="project" value="InterPro"/>
</dbReference>
<gene>
    <name evidence="8" type="ORF">CGZ94_15405</name>
</gene>
<evidence type="ECO:0000256" key="4">
    <source>
        <dbReference type="ARBA" id="ARBA00023295"/>
    </source>
</evidence>
<evidence type="ECO:0000256" key="1">
    <source>
        <dbReference type="ARBA" id="ARBA00004834"/>
    </source>
</evidence>
<proteinExistence type="inferred from homology"/>
<dbReference type="InterPro" id="IPR023296">
    <property type="entry name" value="Glyco_hydro_beta-prop_sf"/>
</dbReference>
<dbReference type="PANTHER" id="PTHR43301">
    <property type="entry name" value="ARABINAN ENDO-1,5-ALPHA-L-ARABINOSIDASE"/>
    <property type="match status" value="1"/>
</dbReference>
<evidence type="ECO:0000256" key="6">
    <source>
        <dbReference type="RuleBase" id="RU361187"/>
    </source>
</evidence>
<dbReference type="OrthoDB" id="9801455at2"/>
<dbReference type="PANTHER" id="PTHR43301:SF3">
    <property type="entry name" value="ARABINAN ENDO-1,5-ALPHA-L-ARABINOSIDASE A-RELATED"/>
    <property type="match status" value="1"/>
</dbReference>
<comment type="pathway">
    <text evidence="1">Glycan metabolism; L-arabinan degradation.</text>
</comment>
<name>A0A255G794_9ACTN</name>
<feature type="signal peptide" evidence="7">
    <location>
        <begin position="1"/>
        <end position="31"/>
    </location>
</feature>
<evidence type="ECO:0000256" key="2">
    <source>
        <dbReference type="ARBA" id="ARBA00009865"/>
    </source>
</evidence>
<dbReference type="RefSeq" id="WP_094406163.1">
    <property type="nucleotide sequence ID" value="NZ_NMVO01000015.1"/>
</dbReference>
<dbReference type="GO" id="GO:0004553">
    <property type="term" value="F:hydrolase activity, hydrolyzing O-glycosyl compounds"/>
    <property type="evidence" value="ECO:0007669"/>
    <property type="project" value="InterPro"/>
</dbReference>
<dbReference type="AlphaFoldDB" id="A0A255G794"/>